<keyword evidence="2" id="KW-0732">Signal</keyword>
<feature type="region of interest" description="Disordered" evidence="1">
    <location>
        <begin position="10"/>
        <end position="91"/>
    </location>
</feature>
<dbReference type="EMBL" id="GHES01028655">
    <property type="protein sequence ID" value="MPA59214.1"/>
    <property type="molecule type" value="Transcribed_RNA"/>
</dbReference>
<feature type="compositionally biased region" description="Acidic residues" evidence="1">
    <location>
        <begin position="42"/>
        <end position="57"/>
    </location>
</feature>
<feature type="chain" id="PRO_5023115412" evidence="2">
    <location>
        <begin position="18"/>
        <end position="118"/>
    </location>
</feature>
<evidence type="ECO:0000256" key="2">
    <source>
        <dbReference type="SAM" id="SignalP"/>
    </source>
</evidence>
<feature type="compositionally biased region" description="Low complexity" evidence="1">
    <location>
        <begin position="10"/>
        <end position="26"/>
    </location>
</feature>
<organism evidence="3">
    <name type="scientific">Davidia involucrata</name>
    <name type="common">Dove tree</name>
    <dbReference type="NCBI Taxonomy" id="16924"/>
    <lineage>
        <taxon>Eukaryota</taxon>
        <taxon>Viridiplantae</taxon>
        <taxon>Streptophyta</taxon>
        <taxon>Embryophyta</taxon>
        <taxon>Tracheophyta</taxon>
        <taxon>Spermatophyta</taxon>
        <taxon>Magnoliopsida</taxon>
        <taxon>eudicotyledons</taxon>
        <taxon>Gunneridae</taxon>
        <taxon>Pentapetalae</taxon>
        <taxon>asterids</taxon>
        <taxon>Cornales</taxon>
        <taxon>Nyssaceae</taxon>
        <taxon>Davidia</taxon>
    </lineage>
</organism>
<gene>
    <name evidence="3" type="ORF">Din_028655</name>
</gene>
<accession>A0A5B7ARZ6</accession>
<sequence length="118" mass="12535">MNFTLMYLLAPTASSSASPPRSVQENQDVRVQRNRVRGGAGGDDDIERTDCDKEEDGPEFRDAEQGSADGAECDDVGDSHGVEQQPEVPDAEWDRVFGGEGFASVGIQGVGGGAEVFE</sequence>
<evidence type="ECO:0000256" key="1">
    <source>
        <dbReference type="SAM" id="MobiDB-lite"/>
    </source>
</evidence>
<dbReference type="AlphaFoldDB" id="A0A5B7ARZ6"/>
<evidence type="ECO:0000313" key="3">
    <source>
        <dbReference type="EMBL" id="MPA59214.1"/>
    </source>
</evidence>
<feature type="signal peptide" evidence="2">
    <location>
        <begin position="1"/>
        <end position="17"/>
    </location>
</feature>
<reference evidence="3" key="1">
    <citation type="submission" date="2019-08" db="EMBL/GenBank/DDBJ databases">
        <title>Reference gene set and small RNA set construction with multiple tissues from Davidia involucrata Baill.</title>
        <authorList>
            <person name="Yang H."/>
            <person name="Zhou C."/>
            <person name="Li G."/>
            <person name="Wang J."/>
            <person name="Gao P."/>
            <person name="Wang M."/>
            <person name="Wang R."/>
            <person name="Zhao Y."/>
        </authorList>
    </citation>
    <scope>NUCLEOTIDE SEQUENCE</scope>
    <source>
        <tissue evidence="3">Mixed with DoveR01_LX</tissue>
    </source>
</reference>
<protein>
    <submittedName>
        <fullName evidence="3">Uncharacterized protein</fullName>
    </submittedName>
</protein>
<name>A0A5B7ARZ6_DAVIN</name>
<proteinExistence type="predicted"/>